<proteinExistence type="inferred from homology"/>
<keyword evidence="2" id="KW-0067">ATP-binding</keyword>
<dbReference type="Proteomes" id="UP000232875">
    <property type="component" value="Unassembled WGS sequence"/>
</dbReference>
<sequence length="197" mass="21166">MHVACAPALARAWNQARLDTQAPDAYTAPCLEELFARFEEPTPEARWHRPLFVVTATGAPGAIDAAPTPCAALWEALTQGNAQAPKGVTAPTRRTTNNSMELLDTVTQQVIAALLAQRSMGTESGTFPLLLAAMPPVSFTMPPGRTFPTPARLQTLRRQFVRIYASKAESDGLALTGNDARPNLAKLFAGWLQEALA</sequence>
<dbReference type="Pfam" id="PF08433">
    <property type="entry name" value="KTI12"/>
    <property type="match status" value="1"/>
</dbReference>
<evidence type="ECO:0000313" key="5">
    <source>
        <dbReference type="Proteomes" id="UP000232875"/>
    </source>
</evidence>
<dbReference type="STRING" id="2020962.A0A2N1JCY8"/>
<name>A0A2N1JCY8_9BASI</name>
<comment type="similarity">
    <text evidence="3">Belongs to the KTI12 family.</text>
</comment>
<dbReference type="Gene3D" id="3.40.50.300">
    <property type="entry name" value="P-loop containing nucleotide triphosphate hydrolases"/>
    <property type="match status" value="1"/>
</dbReference>
<keyword evidence="1" id="KW-0547">Nucleotide-binding</keyword>
<dbReference type="OrthoDB" id="9972657at2759"/>
<protein>
    <submittedName>
        <fullName evidence="4">Uncharacterized protein</fullName>
    </submittedName>
</protein>
<dbReference type="EMBL" id="KZ454989">
    <property type="protein sequence ID" value="PKI84431.1"/>
    <property type="molecule type" value="Genomic_DNA"/>
</dbReference>
<organism evidence="4 5">
    <name type="scientific">Malassezia vespertilionis</name>
    <dbReference type="NCBI Taxonomy" id="2020962"/>
    <lineage>
        <taxon>Eukaryota</taxon>
        <taxon>Fungi</taxon>
        <taxon>Dikarya</taxon>
        <taxon>Basidiomycota</taxon>
        <taxon>Ustilaginomycotina</taxon>
        <taxon>Malasseziomycetes</taxon>
        <taxon>Malasseziales</taxon>
        <taxon>Malasseziaceae</taxon>
        <taxon>Malassezia</taxon>
    </lineage>
</organism>
<evidence type="ECO:0000256" key="2">
    <source>
        <dbReference type="ARBA" id="ARBA00022840"/>
    </source>
</evidence>
<dbReference type="InterPro" id="IPR027417">
    <property type="entry name" value="P-loop_NTPase"/>
</dbReference>
<dbReference type="AlphaFoldDB" id="A0A2N1JCY8"/>
<reference evidence="4 5" key="1">
    <citation type="submission" date="2017-10" db="EMBL/GenBank/DDBJ databases">
        <title>A novel species of cold-tolerant Malassezia isolated from bats.</title>
        <authorList>
            <person name="Lorch J.M."/>
            <person name="Palmer J.M."/>
            <person name="Vanderwolf K.J."/>
            <person name="Schmidt K.Z."/>
            <person name="Verant M.L."/>
            <person name="Weller T.J."/>
            <person name="Blehert D.S."/>
        </authorList>
    </citation>
    <scope>NUCLEOTIDE SEQUENCE [LARGE SCALE GENOMIC DNA]</scope>
    <source>
        <strain evidence="4 5">NWHC:44797-103</strain>
    </source>
</reference>
<dbReference type="PANTHER" id="PTHR12435">
    <property type="match status" value="1"/>
</dbReference>
<gene>
    <name evidence="4" type="ORF">MVES_001811</name>
</gene>
<evidence type="ECO:0000256" key="1">
    <source>
        <dbReference type="ARBA" id="ARBA00022741"/>
    </source>
</evidence>
<dbReference type="InterPro" id="IPR013641">
    <property type="entry name" value="KTI12/PSTK"/>
</dbReference>
<accession>A0A2N1JCY8</accession>
<evidence type="ECO:0000313" key="4">
    <source>
        <dbReference type="EMBL" id="PKI84431.1"/>
    </source>
</evidence>
<keyword evidence="5" id="KW-1185">Reference proteome</keyword>
<dbReference type="GO" id="GO:0005524">
    <property type="term" value="F:ATP binding"/>
    <property type="evidence" value="ECO:0007669"/>
    <property type="project" value="UniProtKB-KW"/>
</dbReference>
<evidence type="ECO:0000256" key="3">
    <source>
        <dbReference type="ARBA" id="ARBA00025768"/>
    </source>
</evidence>